<gene>
    <name evidence="2" type="ORF">GO493_06740</name>
</gene>
<keyword evidence="3" id="KW-1185">Reference proteome</keyword>
<keyword evidence="1" id="KW-0472">Membrane</keyword>
<name>A0A7K1U0R7_9BACT</name>
<protein>
    <submittedName>
        <fullName evidence="2">Uncharacterized protein</fullName>
    </submittedName>
</protein>
<dbReference type="EMBL" id="WRXN01000002">
    <property type="protein sequence ID" value="MVT07952.1"/>
    <property type="molecule type" value="Genomic_DNA"/>
</dbReference>
<dbReference type="Proteomes" id="UP000461730">
    <property type="component" value="Unassembled WGS sequence"/>
</dbReference>
<dbReference type="RefSeq" id="WP_157305373.1">
    <property type="nucleotide sequence ID" value="NZ_WRXN01000002.1"/>
</dbReference>
<organism evidence="2 3">
    <name type="scientific">Chitinophaga tropicalis</name>
    <dbReference type="NCBI Taxonomy" id="2683588"/>
    <lineage>
        <taxon>Bacteria</taxon>
        <taxon>Pseudomonadati</taxon>
        <taxon>Bacteroidota</taxon>
        <taxon>Chitinophagia</taxon>
        <taxon>Chitinophagales</taxon>
        <taxon>Chitinophagaceae</taxon>
        <taxon>Chitinophaga</taxon>
    </lineage>
</organism>
<accession>A0A7K1U0R7</accession>
<evidence type="ECO:0000256" key="1">
    <source>
        <dbReference type="SAM" id="Phobius"/>
    </source>
</evidence>
<keyword evidence="1" id="KW-0812">Transmembrane</keyword>
<comment type="caution">
    <text evidence="2">The sequence shown here is derived from an EMBL/GenBank/DDBJ whole genome shotgun (WGS) entry which is preliminary data.</text>
</comment>
<reference evidence="2 3" key="1">
    <citation type="submission" date="2019-12" db="EMBL/GenBank/DDBJ databases">
        <title>Chitinophaga sp. strain ysch24 (GDMCC 1.1355), whole genome shotgun sequence.</title>
        <authorList>
            <person name="Zhang X."/>
        </authorList>
    </citation>
    <scope>NUCLEOTIDE SEQUENCE [LARGE SCALE GENOMIC DNA]</scope>
    <source>
        <strain evidence="3">ysch24</strain>
    </source>
</reference>
<keyword evidence="1" id="KW-1133">Transmembrane helix</keyword>
<dbReference type="AlphaFoldDB" id="A0A7K1U0R7"/>
<evidence type="ECO:0000313" key="3">
    <source>
        <dbReference type="Proteomes" id="UP000461730"/>
    </source>
</evidence>
<feature type="transmembrane region" description="Helical" evidence="1">
    <location>
        <begin position="15"/>
        <end position="35"/>
    </location>
</feature>
<sequence>MKIEKDVAKKLVRDGVISLFLYALPVALMFLWFYIKGERPWKEQKQATELTVNK</sequence>
<evidence type="ECO:0000313" key="2">
    <source>
        <dbReference type="EMBL" id="MVT07952.1"/>
    </source>
</evidence>
<proteinExistence type="predicted"/>